<protein>
    <submittedName>
        <fullName evidence="2">Uncharacterized protein</fullName>
    </submittedName>
</protein>
<proteinExistence type="predicted"/>
<dbReference type="AlphaFoldDB" id="A0A1L9TMN4"/>
<keyword evidence="1" id="KW-0812">Transmembrane</keyword>
<dbReference type="RefSeq" id="XP_040704483.1">
    <property type="nucleotide sequence ID" value="XM_040850807.1"/>
</dbReference>
<dbReference type="Proteomes" id="UP000184356">
    <property type="component" value="Unassembled WGS sequence"/>
</dbReference>
<keyword evidence="1" id="KW-1133">Transmembrane helix</keyword>
<evidence type="ECO:0000256" key="1">
    <source>
        <dbReference type="SAM" id="Phobius"/>
    </source>
</evidence>
<organism evidence="2 3">
    <name type="scientific">Aspergillus sydowii CBS 593.65</name>
    <dbReference type="NCBI Taxonomy" id="1036612"/>
    <lineage>
        <taxon>Eukaryota</taxon>
        <taxon>Fungi</taxon>
        <taxon>Dikarya</taxon>
        <taxon>Ascomycota</taxon>
        <taxon>Pezizomycotina</taxon>
        <taxon>Eurotiomycetes</taxon>
        <taxon>Eurotiomycetidae</taxon>
        <taxon>Eurotiales</taxon>
        <taxon>Aspergillaceae</taxon>
        <taxon>Aspergillus</taxon>
        <taxon>Aspergillus subgen. Nidulantes</taxon>
    </lineage>
</organism>
<keyword evidence="3" id="KW-1185">Reference proteome</keyword>
<accession>A0A1L9TMN4</accession>
<evidence type="ECO:0000313" key="3">
    <source>
        <dbReference type="Proteomes" id="UP000184356"/>
    </source>
</evidence>
<dbReference type="GeneID" id="63766880"/>
<keyword evidence="1" id="KW-0472">Membrane</keyword>
<dbReference type="EMBL" id="KV878584">
    <property type="protein sequence ID" value="OJJ60677.1"/>
    <property type="molecule type" value="Genomic_DNA"/>
</dbReference>
<sequence length="91" mass="10196">MLSVFQFIRQLNKIRTSAVLTLVIITVEYCLVLLAACLTYKRIVNLGSFNSGRRSNNKLLPIYTAHVPSHVPDHPAGTCSDWLPNNNTINQ</sequence>
<name>A0A1L9TMN4_9EURO</name>
<reference evidence="3" key="1">
    <citation type="journal article" date="2017" name="Genome Biol.">
        <title>Comparative genomics reveals high biological diversity and specific adaptations in the industrially and medically important fungal genus Aspergillus.</title>
        <authorList>
            <person name="de Vries R.P."/>
            <person name="Riley R."/>
            <person name="Wiebenga A."/>
            <person name="Aguilar-Osorio G."/>
            <person name="Amillis S."/>
            <person name="Uchima C.A."/>
            <person name="Anderluh G."/>
            <person name="Asadollahi M."/>
            <person name="Askin M."/>
            <person name="Barry K."/>
            <person name="Battaglia E."/>
            <person name="Bayram O."/>
            <person name="Benocci T."/>
            <person name="Braus-Stromeyer S.A."/>
            <person name="Caldana C."/>
            <person name="Canovas D."/>
            <person name="Cerqueira G.C."/>
            <person name="Chen F."/>
            <person name="Chen W."/>
            <person name="Choi C."/>
            <person name="Clum A."/>
            <person name="Dos Santos R.A."/>
            <person name="Damasio A.R."/>
            <person name="Diallinas G."/>
            <person name="Emri T."/>
            <person name="Fekete E."/>
            <person name="Flipphi M."/>
            <person name="Freyberg S."/>
            <person name="Gallo A."/>
            <person name="Gournas C."/>
            <person name="Habgood R."/>
            <person name="Hainaut M."/>
            <person name="Harispe M.L."/>
            <person name="Henrissat B."/>
            <person name="Hilden K.S."/>
            <person name="Hope R."/>
            <person name="Hossain A."/>
            <person name="Karabika E."/>
            <person name="Karaffa L."/>
            <person name="Karanyi Z."/>
            <person name="Krasevec N."/>
            <person name="Kuo A."/>
            <person name="Kusch H."/>
            <person name="LaButti K."/>
            <person name="Lagendijk E.L."/>
            <person name="Lapidus A."/>
            <person name="Levasseur A."/>
            <person name="Lindquist E."/>
            <person name="Lipzen A."/>
            <person name="Logrieco A.F."/>
            <person name="MacCabe A."/>
            <person name="Maekelae M.R."/>
            <person name="Malavazi I."/>
            <person name="Melin P."/>
            <person name="Meyer V."/>
            <person name="Mielnichuk N."/>
            <person name="Miskei M."/>
            <person name="Molnar A.P."/>
            <person name="Mule G."/>
            <person name="Ngan C.Y."/>
            <person name="Orejas M."/>
            <person name="Orosz E."/>
            <person name="Ouedraogo J.P."/>
            <person name="Overkamp K.M."/>
            <person name="Park H.-S."/>
            <person name="Perrone G."/>
            <person name="Piumi F."/>
            <person name="Punt P.J."/>
            <person name="Ram A.F."/>
            <person name="Ramon A."/>
            <person name="Rauscher S."/>
            <person name="Record E."/>
            <person name="Riano-Pachon D.M."/>
            <person name="Robert V."/>
            <person name="Roehrig J."/>
            <person name="Ruller R."/>
            <person name="Salamov A."/>
            <person name="Salih N.S."/>
            <person name="Samson R.A."/>
            <person name="Sandor E."/>
            <person name="Sanguinetti M."/>
            <person name="Schuetze T."/>
            <person name="Sepcic K."/>
            <person name="Shelest E."/>
            <person name="Sherlock G."/>
            <person name="Sophianopoulou V."/>
            <person name="Squina F.M."/>
            <person name="Sun H."/>
            <person name="Susca A."/>
            <person name="Todd R.B."/>
            <person name="Tsang A."/>
            <person name="Unkles S.E."/>
            <person name="van de Wiele N."/>
            <person name="van Rossen-Uffink D."/>
            <person name="Oliveira J.V."/>
            <person name="Vesth T.C."/>
            <person name="Visser J."/>
            <person name="Yu J.-H."/>
            <person name="Zhou M."/>
            <person name="Andersen M.R."/>
            <person name="Archer D.B."/>
            <person name="Baker S.E."/>
            <person name="Benoit I."/>
            <person name="Brakhage A.A."/>
            <person name="Braus G.H."/>
            <person name="Fischer R."/>
            <person name="Frisvad J.C."/>
            <person name="Goldman G.H."/>
            <person name="Houbraken J."/>
            <person name="Oakley B."/>
            <person name="Pocsi I."/>
            <person name="Scazzocchio C."/>
            <person name="Seiboth B."/>
            <person name="vanKuyk P.A."/>
            <person name="Wortman J."/>
            <person name="Dyer P.S."/>
            <person name="Grigoriev I.V."/>
        </authorList>
    </citation>
    <scope>NUCLEOTIDE SEQUENCE [LARGE SCALE GENOMIC DNA]</scope>
    <source>
        <strain evidence="3">CBS 593.65</strain>
    </source>
</reference>
<dbReference type="VEuPathDB" id="FungiDB:ASPSYDRAFT_756106"/>
<feature type="transmembrane region" description="Helical" evidence="1">
    <location>
        <begin position="20"/>
        <end position="40"/>
    </location>
</feature>
<gene>
    <name evidence="2" type="ORF">ASPSYDRAFT_756106</name>
</gene>
<evidence type="ECO:0000313" key="2">
    <source>
        <dbReference type="EMBL" id="OJJ60677.1"/>
    </source>
</evidence>